<name>A0A9D2M8E1_9FIRM</name>
<comment type="caution">
    <text evidence="9">The sequence shown here is derived from an EMBL/GenBank/DDBJ whole genome shotgun (WGS) entry which is preliminary data.</text>
</comment>
<dbReference type="EMBL" id="DWYC01000001">
    <property type="protein sequence ID" value="HJB55937.1"/>
    <property type="molecule type" value="Genomic_DNA"/>
</dbReference>
<feature type="transmembrane region" description="Helical" evidence="7">
    <location>
        <begin position="20"/>
        <end position="40"/>
    </location>
</feature>
<reference evidence="9" key="2">
    <citation type="submission" date="2021-04" db="EMBL/GenBank/DDBJ databases">
        <authorList>
            <person name="Gilroy R."/>
        </authorList>
    </citation>
    <scope>NUCLEOTIDE SEQUENCE</scope>
    <source>
        <strain evidence="9">CHK189-11263</strain>
    </source>
</reference>
<dbReference type="PANTHER" id="PTHR30151">
    <property type="entry name" value="ALKANE SULFONATE ABC TRANSPORTER-RELATED, MEMBRANE SUBUNIT"/>
    <property type="match status" value="1"/>
</dbReference>
<dbReference type="InterPro" id="IPR000515">
    <property type="entry name" value="MetI-like"/>
</dbReference>
<feature type="transmembrane region" description="Helical" evidence="7">
    <location>
        <begin position="83"/>
        <end position="102"/>
    </location>
</feature>
<dbReference type="GO" id="GO:0055085">
    <property type="term" value="P:transmembrane transport"/>
    <property type="evidence" value="ECO:0007669"/>
    <property type="project" value="InterPro"/>
</dbReference>
<evidence type="ECO:0000313" key="10">
    <source>
        <dbReference type="Proteomes" id="UP000824208"/>
    </source>
</evidence>
<sequence length="208" mass="22760">MQTSVRLGDRRNLRNVFGSAAYYLAFAVCLAVVLVVWYFAAHEINYVATFPYLEDVLAALFHALVDPYFWSNFLITLVRVLKGVGIAVLIGFPVGMAMGFSPRLMRTLAPYINALRQIPITAWVPMAIIWFGLGDGPTIFIIAFSAVFVVILNVIAGVQEISPDFYNAVRSMGASSKDVMLDVVLPGCTPGLITGIRMALSGAWMTVM</sequence>
<dbReference type="PROSITE" id="PS50928">
    <property type="entry name" value="ABC_TM1"/>
    <property type="match status" value="1"/>
</dbReference>
<keyword evidence="5 7" id="KW-1133">Transmembrane helix</keyword>
<dbReference type="Gene3D" id="1.10.3720.10">
    <property type="entry name" value="MetI-like"/>
    <property type="match status" value="1"/>
</dbReference>
<dbReference type="GO" id="GO:0005886">
    <property type="term" value="C:plasma membrane"/>
    <property type="evidence" value="ECO:0007669"/>
    <property type="project" value="UniProtKB-SubCell"/>
</dbReference>
<evidence type="ECO:0000256" key="3">
    <source>
        <dbReference type="ARBA" id="ARBA00022475"/>
    </source>
</evidence>
<evidence type="ECO:0000256" key="7">
    <source>
        <dbReference type="RuleBase" id="RU363032"/>
    </source>
</evidence>
<dbReference type="Proteomes" id="UP000824208">
    <property type="component" value="Unassembled WGS sequence"/>
</dbReference>
<reference evidence="9" key="1">
    <citation type="journal article" date="2021" name="PeerJ">
        <title>Extensive microbial diversity within the chicken gut microbiome revealed by metagenomics and culture.</title>
        <authorList>
            <person name="Gilroy R."/>
            <person name="Ravi A."/>
            <person name="Getino M."/>
            <person name="Pursley I."/>
            <person name="Horton D.L."/>
            <person name="Alikhan N.F."/>
            <person name="Baker D."/>
            <person name="Gharbi K."/>
            <person name="Hall N."/>
            <person name="Watson M."/>
            <person name="Adriaenssens E.M."/>
            <person name="Foster-Nyarko E."/>
            <person name="Jarju S."/>
            <person name="Secka A."/>
            <person name="Antonio M."/>
            <person name="Oren A."/>
            <person name="Chaudhuri R.R."/>
            <person name="La Ragione R."/>
            <person name="Hildebrand F."/>
            <person name="Pallen M.J."/>
        </authorList>
    </citation>
    <scope>NUCLEOTIDE SEQUENCE</scope>
    <source>
        <strain evidence="9">CHK189-11263</strain>
    </source>
</reference>
<protein>
    <submittedName>
        <fullName evidence="9">ABC transporter permease subunit</fullName>
    </submittedName>
</protein>
<gene>
    <name evidence="9" type="ORF">H9714_00100</name>
</gene>
<keyword evidence="4 7" id="KW-0812">Transmembrane</keyword>
<dbReference type="AlphaFoldDB" id="A0A9D2M8E1"/>
<feature type="transmembrane region" description="Helical" evidence="7">
    <location>
        <begin position="139"/>
        <end position="158"/>
    </location>
</feature>
<comment type="similarity">
    <text evidence="7">Belongs to the binding-protein-dependent transport system permease family.</text>
</comment>
<feature type="transmembrane region" description="Helical" evidence="7">
    <location>
        <begin position="179"/>
        <end position="200"/>
    </location>
</feature>
<dbReference type="SUPFAM" id="SSF161098">
    <property type="entry name" value="MetI-like"/>
    <property type="match status" value="1"/>
</dbReference>
<feature type="transmembrane region" description="Helical" evidence="7">
    <location>
        <begin position="52"/>
        <end position="71"/>
    </location>
</feature>
<proteinExistence type="inferred from homology"/>
<keyword evidence="2 7" id="KW-0813">Transport</keyword>
<evidence type="ECO:0000256" key="6">
    <source>
        <dbReference type="ARBA" id="ARBA00023136"/>
    </source>
</evidence>
<keyword evidence="3" id="KW-1003">Cell membrane</keyword>
<feature type="domain" description="ABC transmembrane type-1" evidence="8">
    <location>
        <begin position="73"/>
        <end position="208"/>
    </location>
</feature>
<keyword evidence="6 7" id="KW-0472">Membrane</keyword>
<dbReference type="Pfam" id="PF00528">
    <property type="entry name" value="BPD_transp_1"/>
    <property type="match status" value="1"/>
</dbReference>
<dbReference type="PANTHER" id="PTHR30151:SF0">
    <property type="entry name" value="ABC TRANSPORTER PERMEASE PROTEIN MJ0413-RELATED"/>
    <property type="match status" value="1"/>
</dbReference>
<dbReference type="CDD" id="cd06261">
    <property type="entry name" value="TM_PBP2"/>
    <property type="match status" value="1"/>
</dbReference>
<evidence type="ECO:0000256" key="2">
    <source>
        <dbReference type="ARBA" id="ARBA00022448"/>
    </source>
</evidence>
<evidence type="ECO:0000256" key="1">
    <source>
        <dbReference type="ARBA" id="ARBA00004651"/>
    </source>
</evidence>
<accession>A0A9D2M8E1</accession>
<evidence type="ECO:0000313" key="9">
    <source>
        <dbReference type="EMBL" id="HJB55937.1"/>
    </source>
</evidence>
<dbReference type="InterPro" id="IPR035906">
    <property type="entry name" value="MetI-like_sf"/>
</dbReference>
<evidence type="ECO:0000259" key="8">
    <source>
        <dbReference type="PROSITE" id="PS50928"/>
    </source>
</evidence>
<organism evidence="9 10">
    <name type="scientific">Candidatus Flavonifractor intestinipullorum</name>
    <dbReference type="NCBI Taxonomy" id="2838587"/>
    <lineage>
        <taxon>Bacteria</taxon>
        <taxon>Bacillati</taxon>
        <taxon>Bacillota</taxon>
        <taxon>Clostridia</taxon>
        <taxon>Eubacteriales</taxon>
        <taxon>Oscillospiraceae</taxon>
        <taxon>Flavonifractor</taxon>
    </lineage>
</organism>
<comment type="subcellular location">
    <subcellularLocation>
        <location evidence="1 7">Cell membrane</location>
        <topology evidence="1 7">Multi-pass membrane protein</topology>
    </subcellularLocation>
</comment>
<evidence type="ECO:0000256" key="4">
    <source>
        <dbReference type="ARBA" id="ARBA00022692"/>
    </source>
</evidence>
<evidence type="ECO:0000256" key="5">
    <source>
        <dbReference type="ARBA" id="ARBA00022989"/>
    </source>
</evidence>